<evidence type="ECO:0000313" key="2">
    <source>
        <dbReference type="EMBL" id="EFO81519.1"/>
    </source>
</evidence>
<dbReference type="AlphaFoldDB" id="E1IBG2"/>
<evidence type="ECO:0008006" key="4">
    <source>
        <dbReference type="Google" id="ProtNLM"/>
    </source>
</evidence>
<dbReference type="EMBL" id="ADVR01000011">
    <property type="protein sequence ID" value="EFO81519.1"/>
    <property type="molecule type" value="Genomic_DNA"/>
</dbReference>
<dbReference type="STRING" id="765420.OSCT_0663"/>
<dbReference type="eggNOG" id="COG1287">
    <property type="taxonomic scope" value="Bacteria"/>
</dbReference>
<name>E1IBG2_9CHLR</name>
<feature type="transmembrane region" description="Helical" evidence="1">
    <location>
        <begin position="229"/>
        <end position="253"/>
    </location>
</feature>
<protein>
    <recommendedName>
        <fullName evidence="4">Glycosyltransferase RgtA/B/C/D-like domain-containing protein</fullName>
    </recommendedName>
</protein>
<dbReference type="Proteomes" id="UP000054010">
    <property type="component" value="Unassembled WGS sequence"/>
</dbReference>
<keyword evidence="1" id="KW-0812">Transmembrane</keyword>
<gene>
    <name evidence="2" type="ORF">OSCT_0663</name>
</gene>
<evidence type="ECO:0000313" key="3">
    <source>
        <dbReference type="Proteomes" id="UP000054010"/>
    </source>
</evidence>
<feature type="transmembrane region" description="Helical" evidence="1">
    <location>
        <begin position="380"/>
        <end position="401"/>
    </location>
</feature>
<keyword evidence="1" id="KW-0472">Membrane</keyword>
<feature type="transmembrane region" description="Helical" evidence="1">
    <location>
        <begin position="170"/>
        <end position="197"/>
    </location>
</feature>
<sequence length="503" mass="56209">MQAAVKPRVTLDHVWIMAALAFIALRALLTPIQPQDFWWHMATGRIIVETGQIPTLDSFSYTQAGQPFYNQSWVGQVLMYGLYQMGGPALLVIVQAALLAATYGLLLRICVERTQRLRLSVAFLLVATMPASFDNWIVRPQTYALSLFIIYLYVLDGWRRANPAYRWQLWLLPALAVVWVNLHGSFVLGGGLIGLTFGAEWLRRLVVDVGQRRAGAQRIEEPRAPLGPLFLSGVLTGAAWLLNPGGLAVIGYVRNLVGSSAVTRLVTEWAPQTVRSTNGVIFFLFVIVGVVVLAYAPRRVNPVDLFVSGVFFWLALGAVRNNLWFIAVATPMLVTQLASWLPRNERPIFQGATAINSALIGMIGLMVVICLPWFKPYLGLPPAVGAVISAETPVAAVAFLAQEPQRPARLFHDMSYGSYLIWALPEQRVWADPRIELYPLEQWIDYQFFGSGANMDELLARYQIDGMLLSNKNQSALIEYAQAHPEAWEQRYADDEATYFVRR</sequence>
<feature type="transmembrane region" description="Helical" evidence="1">
    <location>
        <begin position="143"/>
        <end position="158"/>
    </location>
</feature>
<feature type="transmembrane region" description="Helical" evidence="1">
    <location>
        <begin position="89"/>
        <end position="107"/>
    </location>
</feature>
<proteinExistence type="predicted"/>
<evidence type="ECO:0000256" key="1">
    <source>
        <dbReference type="SAM" id="Phobius"/>
    </source>
</evidence>
<dbReference type="HOGENOM" id="CLU_033063_0_0_0"/>
<accession>E1IBG2</accession>
<feature type="transmembrane region" description="Helical" evidence="1">
    <location>
        <begin position="119"/>
        <end position="137"/>
    </location>
</feature>
<feature type="transmembrane region" description="Helical" evidence="1">
    <location>
        <begin position="274"/>
        <end position="296"/>
    </location>
</feature>
<keyword evidence="3" id="KW-1185">Reference proteome</keyword>
<reference evidence="2 3" key="1">
    <citation type="journal article" date="2011" name="J. Bacteriol.">
        <title>Draft genome sequence of the anoxygenic filamentous phototrophic bacterium Oscillochloris trichoides subsp. DG-6.</title>
        <authorList>
            <person name="Kuznetsov B.B."/>
            <person name="Ivanovsky R.N."/>
            <person name="Keppen O.I."/>
            <person name="Sukhacheva M.V."/>
            <person name="Bumazhkin B.K."/>
            <person name="Patutina E.O."/>
            <person name="Beletsky A.V."/>
            <person name="Mardanov A.V."/>
            <person name="Baslerov R.V."/>
            <person name="Panteleeva A.N."/>
            <person name="Kolganova T.V."/>
            <person name="Ravin N.V."/>
            <person name="Skryabin K.G."/>
        </authorList>
    </citation>
    <scope>NUCLEOTIDE SEQUENCE [LARGE SCALE GENOMIC DNA]</scope>
    <source>
        <strain evidence="2 3">DG-6</strain>
    </source>
</reference>
<keyword evidence="1" id="KW-1133">Transmembrane helix</keyword>
<feature type="transmembrane region" description="Helical" evidence="1">
    <location>
        <begin position="353"/>
        <end position="374"/>
    </location>
</feature>
<comment type="caution">
    <text evidence="2">The sequence shown here is derived from an EMBL/GenBank/DDBJ whole genome shotgun (WGS) entry which is preliminary data.</text>
</comment>
<feature type="transmembrane region" description="Helical" evidence="1">
    <location>
        <begin position="12"/>
        <end position="29"/>
    </location>
</feature>
<organism evidence="2 3">
    <name type="scientific">Oscillochloris trichoides DG-6</name>
    <dbReference type="NCBI Taxonomy" id="765420"/>
    <lineage>
        <taxon>Bacteria</taxon>
        <taxon>Bacillati</taxon>
        <taxon>Chloroflexota</taxon>
        <taxon>Chloroflexia</taxon>
        <taxon>Chloroflexales</taxon>
        <taxon>Chloroflexineae</taxon>
        <taxon>Oscillochloridaceae</taxon>
        <taxon>Oscillochloris</taxon>
    </lineage>
</organism>